<dbReference type="GO" id="GO:0004553">
    <property type="term" value="F:hydrolase activity, hydrolyzing O-glycosyl compounds"/>
    <property type="evidence" value="ECO:0007669"/>
    <property type="project" value="InterPro"/>
</dbReference>
<evidence type="ECO:0000256" key="6">
    <source>
        <dbReference type="RuleBase" id="RU004335"/>
    </source>
</evidence>
<reference evidence="9" key="1">
    <citation type="submission" date="2021-08" db="EMBL/GenBank/DDBJ databases">
        <title>WGS assembly of Ceratopteris richardii.</title>
        <authorList>
            <person name="Marchant D.B."/>
            <person name="Chen G."/>
            <person name="Jenkins J."/>
            <person name="Shu S."/>
            <person name="Leebens-Mack J."/>
            <person name="Grimwood J."/>
            <person name="Schmutz J."/>
            <person name="Soltis P."/>
            <person name="Soltis D."/>
            <person name="Chen Z.-H."/>
        </authorList>
    </citation>
    <scope>NUCLEOTIDE SEQUENCE</scope>
    <source>
        <strain evidence="9">Whitten #5841</strain>
        <tissue evidence="9">Leaf</tissue>
    </source>
</reference>
<evidence type="ECO:0000256" key="3">
    <source>
        <dbReference type="ARBA" id="ARBA00022801"/>
    </source>
</evidence>
<sequence length="471" mass="50966">MELIHLSVFLLACSFCVMRVGSFGVNWGTEISHPLPAQMMVNLLKSNGVDKVKLFSPDTNVLRALAHSGIEVMVGVPNSLLVAMADAAQANLWVQNNVVRFRMSGTDIRYVAVGDETFNGGPNGVYSASIRPALSNILHALNRAELGDQVKATVPMNAGDLLDGSLPSNAAFKEDIAQEAAQIAALLAQNGCPFTININPFLSLYNNNSYSVDGIFFDSHALPVEDGAFVYHNVFDISYDSLDVVLENAGYTNMEIIVGAIGWPTDGDIHANSSNAQRFNQGFLDHAANGTPRRPNRRIEFYMLSLIDEDMKGISQGNFQRHWGLFRYDGKPKYPLSLSANAEKLSAAVGVQYLPQQWCVLDTTIVDTSTLPGSITYACNNADCTALDYGGSCNGYLNDTGNASYAFNAYYQMQNQDVGACSFNGLGHIITDNPSNGSCEFIIQLAYDSSAALKQKISALAVALMVFLVVL</sequence>
<dbReference type="AlphaFoldDB" id="A0A8T2TA70"/>
<organism evidence="9 10">
    <name type="scientific">Ceratopteris richardii</name>
    <name type="common">Triangle waterfern</name>
    <dbReference type="NCBI Taxonomy" id="49495"/>
    <lineage>
        <taxon>Eukaryota</taxon>
        <taxon>Viridiplantae</taxon>
        <taxon>Streptophyta</taxon>
        <taxon>Embryophyta</taxon>
        <taxon>Tracheophyta</taxon>
        <taxon>Polypodiopsida</taxon>
        <taxon>Polypodiidae</taxon>
        <taxon>Polypodiales</taxon>
        <taxon>Pteridineae</taxon>
        <taxon>Pteridaceae</taxon>
        <taxon>Parkerioideae</taxon>
        <taxon>Ceratopteris</taxon>
    </lineage>
</organism>
<comment type="similarity">
    <text evidence="1 6">Belongs to the glycosyl hydrolase 17 family.</text>
</comment>
<dbReference type="InterPro" id="IPR044965">
    <property type="entry name" value="Glyco_hydro_17_plant"/>
</dbReference>
<keyword evidence="10" id="KW-1185">Reference proteome</keyword>
<comment type="caution">
    <text evidence="9">The sequence shown here is derived from an EMBL/GenBank/DDBJ whole genome shotgun (WGS) entry which is preliminary data.</text>
</comment>
<dbReference type="SUPFAM" id="SSF51445">
    <property type="entry name" value="(Trans)glycosidases"/>
    <property type="match status" value="1"/>
</dbReference>
<evidence type="ECO:0000256" key="1">
    <source>
        <dbReference type="ARBA" id="ARBA00008773"/>
    </source>
</evidence>
<dbReference type="Pfam" id="PF00332">
    <property type="entry name" value="Glyco_hydro_17"/>
    <property type="match status" value="1"/>
</dbReference>
<keyword evidence="3" id="KW-0378">Hydrolase</keyword>
<dbReference type="InterPro" id="IPR000490">
    <property type="entry name" value="Glyco_hydro_17"/>
</dbReference>
<dbReference type="EMBL" id="CM035420">
    <property type="protein sequence ID" value="KAH7405193.1"/>
    <property type="molecule type" value="Genomic_DNA"/>
</dbReference>
<dbReference type="Proteomes" id="UP000825935">
    <property type="component" value="Chromosome 15"/>
</dbReference>
<dbReference type="Pfam" id="PF07983">
    <property type="entry name" value="X8"/>
    <property type="match status" value="1"/>
</dbReference>
<evidence type="ECO:0000256" key="2">
    <source>
        <dbReference type="ARBA" id="ARBA00022729"/>
    </source>
</evidence>
<evidence type="ECO:0000256" key="5">
    <source>
        <dbReference type="ARBA" id="ARBA00023295"/>
    </source>
</evidence>
<dbReference type="SMART" id="SM00768">
    <property type="entry name" value="X8"/>
    <property type="match status" value="1"/>
</dbReference>
<evidence type="ECO:0000313" key="9">
    <source>
        <dbReference type="EMBL" id="KAH7405193.1"/>
    </source>
</evidence>
<keyword evidence="5" id="KW-0326">Glycosidase</keyword>
<feature type="signal peptide" evidence="7">
    <location>
        <begin position="1"/>
        <end position="22"/>
    </location>
</feature>
<accession>A0A8T2TA70</accession>
<protein>
    <recommendedName>
        <fullName evidence="8">X8 domain-containing protein</fullName>
    </recommendedName>
</protein>
<dbReference type="InterPro" id="IPR012946">
    <property type="entry name" value="X8"/>
</dbReference>
<evidence type="ECO:0000313" key="10">
    <source>
        <dbReference type="Proteomes" id="UP000825935"/>
    </source>
</evidence>
<dbReference type="FunFam" id="1.20.58.1040:FF:000002">
    <property type="entry name" value="Glucan endo-1,3-beta-glucosidase 8"/>
    <property type="match status" value="1"/>
</dbReference>
<dbReference type="GO" id="GO:0005975">
    <property type="term" value="P:carbohydrate metabolic process"/>
    <property type="evidence" value="ECO:0007669"/>
    <property type="project" value="InterPro"/>
</dbReference>
<keyword evidence="2 7" id="KW-0732">Signal</keyword>
<name>A0A8T2TA70_CERRI</name>
<dbReference type="OrthoDB" id="1293114at2759"/>
<evidence type="ECO:0000259" key="8">
    <source>
        <dbReference type="SMART" id="SM00768"/>
    </source>
</evidence>
<proteinExistence type="inferred from homology"/>
<dbReference type="OMA" id="STERCKF"/>
<dbReference type="Gene3D" id="3.20.20.80">
    <property type="entry name" value="Glycosidases"/>
    <property type="match status" value="1"/>
</dbReference>
<keyword evidence="4" id="KW-1015">Disulfide bond</keyword>
<feature type="domain" description="X8" evidence="8">
    <location>
        <begin position="357"/>
        <end position="441"/>
    </location>
</feature>
<feature type="chain" id="PRO_5035936304" description="X8 domain-containing protein" evidence="7">
    <location>
        <begin position="23"/>
        <end position="471"/>
    </location>
</feature>
<evidence type="ECO:0000256" key="7">
    <source>
        <dbReference type="SAM" id="SignalP"/>
    </source>
</evidence>
<gene>
    <name evidence="9" type="ORF">KP509_15G060300</name>
</gene>
<dbReference type="PANTHER" id="PTHR32227">
    <property type="entry name" value="GLUCAN ENDO-1,3-BETA-GLUCOSIDASE BG1-RELATED-RELATED"/>
    <property type="match status" value="1"/>
</dbReference>
<dbReference type="InterPro" id="IPR017853">
    <property type="entry name" value="GH"/>
</dbReference>
<dbReference type="Gene3D" id="1.20.58.1040">
    <property type="match status" value="1"/>
</dbReference>
<evidence type="ECO:0000256" key="4">
    <source>
        <dbReference type="ARBA" id="ARBA00023157"/>
    </source>
</evidence>